<evidence type="ECO:0000313" key="3">
    <source>
        <dbReference type="Proteomes" id="UP000325811"/>
    </source>
</evidence>
<name>A0A5Q4YWL5_9BURK</name>
<keyword evidence="3" id="KW-1185">Reference proteome</keyword>
<sequence>MSKLSQKMSKPESALAPGQDRAIPADGPIGIRHIGGVTSIQALVRNLGTCRPDVKGEIQVEGLHKDESTDAGHRGGDACSRVEGPVMGLDRRGVIVWLYDAGNLQGGDLRG</sequence>
<dbReference type="EMBL" id="LR699554">
    <property type="protein sequence ID" value="VVD33787.1"/>
    <property type="molecule type" value="Genomic_DNA"/>
</dbReference>
<feature type="region of interest" description="Disordered" evidence="1">
    <location>
        <begin position="1"/>
        <end position="27"/>
    </location>
</feature>
<evidence type="ECO:0000313" key="2">
    <source>
        <dbReference type="EMBL" id="VVD33787.1"/>
    </source>
</evidence>
<protein>
    <submittedName>
        <fullName evidence="2">Uncharacterized protein</fullName>
    </submittedName>
</protein>
<proteinExistence type="predicted"/>
<reference evidence="2 3" key="1">
    <citation type="submission" date="2019-08" db="EMBL/GenBank/DDBJ databases">
        <authorList>
            <person name="Herpell B J."/>
        </authorList>
    </citation>
    <scope>NUCLEOTIDE SEQUENCE [LARGE SCALE GENOMIC DNA]</scope>
    <source>
        <strain evidence="3">Msb3</strain>
    </source>
</reference>
<dbReference type="KEGG" id="pdio:PDMSB3_2503.1"/>
<dbReference type="AlphaFoldDB" id="A0A5Q4YWL5"/>
<gene>
    <name evidence="2" type="ORF">PDMSB3_2503</name>
</gene>
<accession>A0A5Q4YWL5</accession>
<organism evidence="2 3">
    <name type="scientific">Paraburkholderia dioscoreae</name>
    <dbReference type="NCBI Taxonomy" id="2604047"/>
    <lineage>
        <taxon>Bacteria</taxon>
        <taxon>Pseudomonadati</taxon>
        <taxon>Pseudomonadota</taxon>
        <taxon>Betaproteobacteria</taxon>
        <taxon>Burkholderiales</taxon>
        <taxon>Burkholderiaceae</taxon>
        <taxon>Paraburkholderia</taxon>
    </lineage>
</organism>
<evidence type="ECO:0000256" key="1">
    <source>
        <dbReference type="SAM" id="MobiDB-lite"/>
    </source>
</evidence>
<dbReference type="Proteomes" id="UP000325811">
    <property type="component" value="Chromosome II"/>
</dbReference>